<evidence type="ECO:0000313" key="5">
    <source>
        <dbReference type="EMBL" id="ACB26131.1"/>
    </source>
</evidence>
<dbReference type="CDD" id="cd00796">
    <property type="entry name" value="INT_Rci_Hp1_C"/>
    <property type="match status" value="1"/>
</dbReference>
<dbReference type="InterPro" id="IPR050090">
    <property type="entry name" value="Tyrosine_recombinase_XerCD"/>
</dbReference>
<dbReference type="Proteomes" id="UP000006589">
    <property type="component" value="Chromosome"/>
</dbReference>
<dbReference type="PROSITE" id="PS51898">
    <property type="entry name" value="TYR_RECOMBINASE"/>
    <property type="match status" value="1"/>
</dbReference>
<dbReference type="KEGG" id="mrd:Mrad2831_4162"/>
<dbReference type="Gene3D" id="1.10.443.10">
    <property type="entry name" value="Intergrase catalytic core"/>
    <property type="match status" value="1"/>
</dbReference>
<evidence type="ECO:0000313" key="6">
    <source>
        <dbReference type="Proteomes" id="UP000006589"/>
    </source>
</evidence>
<dbReference type="InterPro" id="IPR013762">
    <property type="entry name" value="Integrase-like_cat_sf"/>
</dbReference>
<dbReference type="GO" id="GO:0015074">
    <property type="term" value="P:DNA integration"/>
    <property type="evidence" value="ECO:0007669"/>
    <property type="project" value="UniProtKB-KW"/>
</dbReference>
<dbReference type="InterPro" id="IPR002104">
    <property type="entry name" value="Integrase_catalytic"/>
</dbReference>
<dbReference type="RefSeq" id="WP_012321085.1">
    <property type="nucleotide sequence ID" value="NC_010505.1"/>
</dbReference>
<name>B1M1F6_METRJ</name>
<dbReference type="AlphaFoldDB" id="B1M1F6"/>
<keyword evidence="1" id="KW-0229">DNA integration</keyword>
<dbReference type="PANTHER" id="PTHR30349">
    <property type="entry name" value="PHAGE INTEGRASE-RELATED"/>
    <property type="match status" value="1"/>
</dbReference>
<dbReference type="GeneID" id="6140221"/>
<dbReference type="EMBL" id="CP001001">
    <property type="protein sequence ID" value="ACB26131.1"/>
    <property type="molecule type" value="Genomic_DNA"/>
</dbReference>
<dbReference type="InterPro" id="IPR011010">
    <property type="entry name" value="DNA_brk_join_enz"/>
</dbReference>
<accession>B1M1F6</accession>
<keyword evidence="2" id="KW-0233">DNA recombination</keyword>
<feature type="domain" description="Tyr recombinase" evidence="4">
    <location>
        <begin position="180"/>
        <end position="368"/>
    </location>
</feature>
<evidence type="ECO:0000256" key="2">
    <source>
        <dbReference type="ARBA" id="ARBA00023172"/>
    </source>
</evidence>
<evidence type="ECO:0000256" key="3">
    <source>
        <dbReference type="SAM" id="MobiDB-lite"/>
    </source>
</evidence>
<dbReference type="eggNOG" id="COG0582">
    <property type="taxonomic scope" value="Bacteria"/>
</dbReference>
<dbReference type="GO" id="GO:0003677">
    <property type="term" value="F:DNA binding"/>
    <property type="evidence" value="ECO:0007669"/>
    <property type="project" value="InterPro"/>
</dbReference>
<dbReference type="SUPFAM" id="SSF56349">
    <property type="entry name" value="DNA breaking-rejoining enzymes"/>
    <property type="match status" value="1"/>
</dbReference>
<dbReference type="HOGENOM" id="CLU_027562_17_7_5"/>
<dbReference type="STRING" id="426355.Mrad2831_4162"/>
<dbReference type="PANTHER" id="PTHR30349:SF64">
    <property type="entry name" value="PROPHAGE INTEGRASE INTD-RELATED"/>
    <property type="match status" value="1"/>
</dbReference>
<protein>
    <submittedName>
        <fullName evidence="5">Integrase family protein</fullName>
    </submittedName>
</protein>
<evidence type="ECO:0000259" key="4">
    <source>
        <dbReference type="PROSITE" id="PS51898"/>
    </source>
</evidence>
<proteinExistence type="predicted"/>
<evidence type="ECO:0000256" key="1">
    <source>
        <dbReference type="ARBA" id="ARBA00022908"/>
    </source>
</evidence>
<gene>
    <name evidence="5" type="ordered locus">Mrad2831_4162</name>
</gene>
<feature type="region of interest" description="Disordered" evidence="3">
    <location>
        <begin position="374"/>
        <end position="396"/>
    </location>
</feature>
<organism evidence="5 6">
    <name type="scientific">Methylobacterium radiotolerans (strain ATCC 27329 / DSM 1819 / JCM 2831 / NBRC 15690 / NCIMB 10815 / 0-1)</name>
    <dbReference type="NCBI Taxonomy" id="426355"/>
    <lineage>
        <taxon>Bacteria</taxon>
        <taxon>Pseudomonadati</taxon>
        <taxon>Pseudomonadota</taxon>
        <taxon>Alphaproteobacteria</taxon>
        <taxon>Hyphomicrobiales</taxon>
        <taxon>Methylobacteriaceae</taxon>
        <taxon>Methylobacterium</taxon>
    </lineage>
</organism>
<sequence>MSVYKPKGSPYFLFDFQRGGHRFYGTTQETERRRAEAIEQAEIRKAEAQVRRDRRSRGAPMTIDIAAMRYWNERGMHTATARETERNLERLVEWIGPNTPLQDITDDTLAQLVARRRGQAKVNAARVKRPGKPLGPLGLVSPGQVNRSVTQLLRRVLTRARKAWKVALPDEPNWTEHMLTEPRERVRELRHEEESRLEAVERDEYRAPRLFAQITGLRRREVTSLTWRQVDFGAEVIRVIGKGGKGHEIPITPELHLLLWPLRGQHETHVFTYRCQRTRLCPTSKRRFVKGQIYPITYHGFSTHVRRGLEKAGVADFRIHDLRHTSATRTLRATKNLKIVQKLLNHSSLSVTEKYAHADLDDLRDAMIETAADSAARRLKSREKSRDGRHTQSKNH</sequence>
<dbReference type="Pfam" id="PF00589">
    <property type="entry name" value="Phage_integrase"/>
    <property type="match status" value="1"/>
</dbReference>
<reference evidence="5 6" key="1">
    <citation type="submission" date="2008-03" db="EMBL/GenBank/DDBJ databases">
        <title>Complete sequence of chromosome of Methylobacterium radiotolerans JCM 2831.</title>
        <authorList>
            <consortium name="US DOE Joint Genome Institute"/>
            <person name="Copeland A."/>
            <person name="Lucas S."/>
            <person name="Lapidus A."/>
            <person name="Glavina del Rio T."/>
            <person name="Dalin E."/>
            <person name="Tice H."/>
            <person name="Bruce D."/>
            <person name="Goodwin L."/>
            <person name="Pitluck S."/>
            <person name="Kiss H."/>
            <person name="Brettin T."/>
            <person name="Detter J.C."/>
            <person name="Han C."/>
            <person name="Kuske C.R."/>
            <person name="Schmutz J."/>
            <person name="Larimer F."/>
            <person name="Land M."/>
            <person name="Hauser L."/>
            <person name="Kyrpides N."/>
            <person name="Mikhailova N."/>
            <person name="Marx C.J."/>
            <person name="Richardson P."/>
        </authorList>
    </citation>
    <scope>NUCLEOTIDE SEQUENCE [LARGE SCALE GENOMIC DNA]</scope>
    <source>
        <strain evidence="6">ATCC 27329 / DSM 1819 / JCM 2831 / NBRC 15690 / NCIMB 10815 / 0-1</strain>
    </source>
</reference>
<dbReference type="GO" id="GO:0006310">
    <property type="term" value="P:DNA recombination"/>
    <property type="evidence" value="ECO:0007669"/>
    <property type="project" value="UniProtKB-KW"/>
</dbReference>